<accession>A0A2M6YRG6</accession>
<evidence type="ECO:0000313" key="1">
    <source>
        <dbReference type="EMBL" id="PIU35403.1"/>
    </source>
</evidence>
<organism evidence="1 2">
    <name type="scientific">Candidatus Shapirobacteria bacterium CG07_land_8_20_14_0_80_39_18</name>
    <dbReference type="NCBI Taxonomy" id="1974882"/>
    <lineage>
        <taxon>Bacteria</taxon>
        <taxon>Candidatus Shapironibacteriota</taxon>
    </lineage>
</organism>
<gene>
    <name evidence="1" type="ORF">COT03_01365</name>
</gene>
<sequence>MAKIFYDHLIKIEEVTVELDNYELTLEEREEFISLIDETLHNHTLNVILSHLPQQHHENFLSMFHKEPHKPELLDFLKKETLVDIEEKIRGEAEKVKKEILAEIKKAKRKF</sequence>
<reference evidence="2" key="1">
    <citation type="submission" date="2017-09" db="EMBL/GenBank/DDBJ databases">
        <title>Depth-based differentiation of microbial function through sediment-hosted aquifers and enrichment of novel symbionts in the deep terrestrial subsurface.</title>
        <authorList>
            <person name="Probst A.J."/>
            <person name="Ladd B."/>
            <person name="Jarett J.K."/>
            <person name="Geller-Mcgrath D.E."/>
            <person name="Sieber C.M.K."/>
            <person name="Emerson J.B."/>
            <person name="Anantharaman K."/>
            <person name="Thomas B.C."/>
            <person name="Malmstrom R."/>
            <person name="Stieglmeier M."/>
            <person name="Klingl A."/>
            <person name="Woyke T."/>
            <person name="Ryan C.M."/>
            <person name="Banfield J.F."/>
        </authorList>
    </citation>
    <scope>NUCLEOTIDE SEQUENCE [LARGE SCALE GENOMIC DNA]</scope>
</reference>
<name>A0A2M6YRG6_9BACT</name>
<evidence type="ECO:0000313" key="2">
    <source>
        <dbReference type="Proteomes" id="UP000229502"/>
    </source>
</evidence>
<dbReference type="AlphaFoldDB" id="A0A2M6YRG6"/>
<dbReference type="Proteomes" id="UP000229502">
    <property type="component" value="Unassembled WGS sequence"/>
</dbReference>
<proteinExistence type="predicted"/>
<comment type="caution">
    <text evidence="1">The sequence shown here is derived from an EMBL/GenBank/DDBJ whole genome shotgun (WGS) entry which is preliminary data.</text>
</comment>
<protein>
    <submittedName>
        <fullName evidence="1">Uncharacterized protein</fullName>
    </submittedName>
</protein>
<dbReference type="EMBL" id="PEWZ01000070">
    <property type="protein sequence ID" value="PIU35403.1"/>
    <property type="molecule type" value="Genomic_DNA"/>
</dbReference>